<organism evidence="17 18">
    <name type="scientific">Candidatus Thiopontia autotrophica</name>
    <dbReference type="NCBI Taxonomy" id="2841688"/>
    <lineage>
        <taxon>Bacteria</taxon>
        <taxon>Pseudomonadati</taxon>
        <taxon>Pseudomonadota</taxon>
        <taxon>Gammaproteobacteria</taxon>
        <taxon>Candidatus Thiopontia</taxon>
    </lineage>
</organism>
<accession>A0A8J6TXY6</accession>
<keyword evidence="10" id="KW-0862">Zinc</keyword>
<dbReference type="SUPFAM" id="SSF63737">
    <property type="entry name" value="Leukotriene A4 hydrolase N-terminal domain"/>
    <property type="match status" value="1"/>
</dbReference>
<dbReference type="EC" id="3.4.11.2" evidence="4 12"/>
<dbReference type="InterPro" id="IPR038438">
    <property type="entry name" value="PepN_Ig-like_sf"/>
</dbReference>
<evidence type="ECO:0000256" key="10">
    <source>
        <dbReference type="ARBA" id="ARBA00022833"/>
    </source>
</evidence>
<dbReference type="PRINTS" id="PR00756">
    <property type="entry name" value="ALADIPTASE"/>
</dbReference>
<comment type="cofactor">
    <cofactor evidence="2">
        <name>Zn(2+)</name>
        <dbReference type="ChEBI" id="CHEBI:29105"/>
    </cofactor>
</comment>
<feature type="domain" description="Peptidase M1 alanyl aminopeptidase Ig-like fold" evidence="14">
    <location>
        <begin position="449"/>
        <end position="548"/>
    </location>
</feature>
<dbReference type="InterPro" id="IPR045357">
    <property type="entry name" value="Aminopeptidase_N-like_N"/>
</dbReference>
<evidence type="ECO:0000256" key="12">
    <source>
        <dbReference type="NCBIfam" id="TIGR02414"/>
    </source>
</evidence>
<evidence type="ECO:0000313" key="18">
    <source>
        <dbReference type="Proteomes" id="UP000654401"/>
    </source>
</evidence>
<gene>
    <name evidence="17" type="primary">pepN</name>
    <name evidence="17" type="ORF">H8D24_07805</name>
</gene>
<dbReference type="Pfam" id="PF01433">
    <property type="entry name" value="Peptidase_M1"/>
    <property type="match status" value="1"/>
</dbReference>
<dbReference type="Gene3D" id="2.60.40.1840">
    <property type="match status" value="1"/>
</dbReference>
<evidence type="ECO:0000256" key="7">
    <source>
        <dbReference type="ARBA" id="ARBA00022670"/>
    </source>
</evidence>
<dbReference type="PANTHER" id="PTHR46322">
    <property type="entry name" value="PUROMYCIN-SENSITIVE AMINOPEPTIDASE"/>
    <property type="match status" value="1"/>
</dbReference>
<evidence type="ECO:0000259" key="15">
    <source>
        <dbReference type="Pfam" id="PF17432"/>
    </source>
</evidence>
<evidence type="ECO:0000256" key="5">
    <source>
        <dbReference type="ARBA" id="ARBA00015611"/>
    </source>
</evidence>
<dbReference type="PANTHER" id="PTHR46322:SF1">
    <property type="entry name" value="PUROMYCIN-SENSITIVE AMINOPEPTIDASE"/>
    <property type="match status" value="1"/>
</dbReference>
<dbReference type="InterPro" id="IPR042097">
    <property type="entry name" value="Aminopeptidase_N-like_N_sf"/>
</dbReference>
<evidence type="ECO:0000256" key="9">
    <source>
        <dbReference type="ARBA" id="ARBA00022801"/>
    </source>
</evidence>
<dbReference type="GO" id="GO:0008270">
    <property type="term" value="F:zinc ion binding"/>
    <property type="evidence" value="ECO:0007669"/>
    <property type="project" value="InterPro"/>
</dbReference>
<comment type="similarity">
    <text evidence="3">Belongs to the peptidase M1 family.</text>
</comment>
<comment type="catalytic activity">
    <reaction evidence="1">
        <text>Release of an N-terminal amino acid, Xaa-|-Yaa- from a peptide, amide or arylamide. Xaa is preferably Ala, but may be most amino acids including Pro (slow action). When a terminal hydrophobic residue is followed by a prolyl residue, the two may be released as an intact Xaa-Pro dipeptide.</text>
        <dbReference type="EC" id="3.4.11.2"/>
    </reaction>
</comment>
<evidence type="ECO:0000259" key="14">
    <source>
        <dbReference type="Pfam" id="PF11940"/>
    </source>
</evidence>
<dbReference type="Pfam" id="PF17900">
    <property type="entry name" value="Peptidase_M1_N"/>
    <property type="match status" value="1"/>
</dbReference>
<dbReference type="InterPro" id="IPR037144">
    <property type="entry name" value="Peptidase_M1_pepN_C_sf"/>
</dbReference>
<keyword evidence="9 17" id="KW-0378">Hydrolase</keyword>
<keyword evidence="8" id="KW-0479">Metal-binding</keyword>
<dbReference type="EMBL" id="JACNFK010000038">
    <property type="protein sequence ID" value="MBC8520292.1"/>
    <property type="molecule type" value="Genomic_DNA"/>
</dbReference>
<dbReference type="Gene3D" id="1.10.390.10">
    <property type="entry name" value="Neutral Protease Domain 2"/>
    <property type="match status" value="1"/>
</dbReference>
<evidence type="ECO:0000256" key="8">
    <source>
        <dbReference type="ARBA" id="ARBA00022723"/>
    </source>
</evidence>
<evidence type="ECO:0000259" key="13">
    <source>
        <dbReference type="Pfam" id="PF01433"/>
    </source>
</evidence>
<evidence type="ECO:0000256" key="11">
    <source>
        <dbReference type="ARBA" id="ARBA00023049"/>
    </source>
</evidence>
<keyword evidence="6 17" id="KW-0031">Aminopeptidase</keyword>
<dbReference type="GO" id="GO:0016285">
    <property type="term" value="F:alanyl aminopeptidase activity"/>
    <property type="evidence" value="ECO:0007669"/>
    <property type="project" value="UniProtKB-EC"/>
</dbReference>
<sequence>MTSPTPETTYLSSYTPPNHLVPEVRLFFDLGEDETRVKASLKIVASPDGESGAPLVLSGGGQELISLQLDGASLGDDRFQRDGDTLTISDVPDEFVLQMETRLYPKKNKSLEGLYRSGPIFCTQCEAEGFRKIIFFPDRPDVMSKFSVTIAADPKLCPVMLSNGNQTGHSGYPDGRHWVSWEDPFPKPAYLFALVAGKLQGIQDQFKTASGRDVTLRIFTEPHNVDKCDHAMVSLRRSMAWDEKVYGREYDLDLFNIVAVDDFNSGAMENKSLNIFNSKFVLARPETATDVDYLNIEAVIGHEYFHNWTGNRITCRDWFQLSLKEGLTVFRDQEFTADHNSRAVKRIQDVRLLRSAQFVEDSGPMSHPVRPDHYIEIRNFYTVTVYEKGAEVVRMQHALLGEESWRKGMDLYFKRHDGQAVTVEDFVRCMEEASGRDLSHFMSWYRQKGTPQLQASWSHDPESETMTLTLEQLPPESLSDEEREGWQPHHIPVAVGILSATTGEDLLPETTRMVELQERSESFRFEGVPADAVPSILRGFSAPILLQTAHTEEQQLFLMAHDSDQFNRWDAGQQIAESLLLKWVGESAPEMDEAWLNAIGELLADGEKDPAFIAETLMLPGERWLAEKMEVVDVVAIHQAREFAIRAIAERYQQEMVELYHKLDPEMIAGRTLRNQLLGMLMRLGSDDVVDMAVTQLEQAENMSDEMGALSALEQVDLPQRTSALNNFYDKWRDERLVVDKWFALQAGSQLPDAMNRVEALLNHPDFDITNPNRVRSLVGVFAHGNQLHFHDADGRGYRFLADQVLRLDKFNSQVAARMVGAFNQWRRYDDGRQSLMRAQLQRIADREGLSRDVYEIVRGSGLRF</sequence>
<dbReference type="Gene3D" id="1.25.50.10">
    <property type="entry name" value="Peptidase M1, alanyl aminopeptidase, C-terminal domain"/>
    <property type="match status" value="1"/>
</dbReference>
<dbReference type="CDD" id="cd09600">
    <property type="entry name" value="M1_APN"/>
    <property type="match status" value="1"/>
</dbReference>
<feature type="domain" description="Peptidase M1 alanyl aminopeptidase C-terminal" evidence="15">
    <location>
        <begin position="553"/>
        <end position="859"/>
    </location>
</feature>
<dbReference type="AlphaFoldDB" id="A0A8J6TXY6"/>
<dbReference type="Gene3D" id="3.30.2010.30">
    <property type="match status" value="1"/>
</dbReference>
<reference evidence="17 18" key="1">
    <citation type="submission" date="2020-08" db="EMBL/GenBank/DDBJ databases">
        <title>Bridging the membrane lipid divide: bacteria of the FCB group superphylum have the potential to synthesize archaeal ether lipids.</title>
        <authorList>
            <person name="Villanueva L."/>
            <person name="Von Meijenfeldt F.A.B."/>
            <person name="Westbye A.B."/>
            <person name="Yadav S."/>
            <person name="Hopmans E.C."/>
            <person name="Dutilh B.E."/>
            <person name="Sinninghe Damste J.S."/>
        </authorList>
    </citation>
    <scope>NUCLEOTIDE SEQUENCE [LARGE SCALE GENOMIC DNA]</scope>
    <source>
        <strain evidence="17">NIOZ-UU100</strain>
    </source>
</reference>
<dbReference type="FunFam" id="3.30.2010.30:FF:000002">
    <property type="entry name" value="Putative aminopeptidase N"/>
    <property type="match status" value="1"/>
</dbReference>
<dbReference type="InterPro" id="IPR001930">
    <property type="entry name" value="Peptidase_M1"/>
</dbReference>
<name>A0A8J6TXY6_9GAMM</name>
<dbReference type="InterPro" id="IPR014782">
    <property type="entry name" value="Peptidase_M1_dom"/>
</dbReference>
<keyword evidence="7" id="KW-0645">Protease</keyword>
<evidence type="ECO:0000256" key="2">
    <source>
        <dbReference type="ARBA" id="ARBA00001947"/>
    </source>
</evidence>
<proteinExistence type="inferred from homology"/>
<evidence type="ECO:0000313" key="17">
    <source>
        <dbReference type="EMBL" id="MBC8520292.1"/>
    </source>
</evidence>
<protein>
    <recommendedName>
        <fullName evidence="5 12">Aminopeptidase N</fullName>
        <ecNumber evidence="4 12">3.4.11.2</ecNumber>
    </recommendedName>
</protein>
<dbReference type="InterPro" id="IPR012779">
    <property type="entry name" value="Peptidase_M1_pepN"/>
</dbReference>
<evidence type="ECO:0000259" key="16">
    <source>
        <dbReference type="Pfam" id="PF17900"/>
    </source>
</evidence>
<comment type="caution">
    <text evidence="17">The sequence shown here is derived from an EMBL/GenBank/DDBJ whole genome shotgun (WGS) entry which is preliminary data.</text>
</comment>
<keyword evidence="11" id="KW-0482">Metalloprotease</keyword>
<dbReference type="FunFam" id="1.10.390.10:FF:000002">
    <property type="entry name" value="Aminopeptidase N"/>
    <property type="match status" value="1"/>
</dbReference>
<dbReference type="InterPro" id="IPR027268">
    <property type="entry name" value="Peptidase_M4/M1_CTD_sf"/>
</dbReference>
<dbReference type="NCBIfam" id="TIGR02414">
    <property type="entry name" value="pepN_proteo"/>
    <property type="match status" value="1"/>
</dbReference>
<dbReference type="Gene3D" id="2.60.40.1730">
    <property type="entry name" value="tricorn interacting facor f3 domain"/>
    <property type="match status" value="1"/>
</dbReference>
<dbReference type="InterPro" id="IPR024601">
    <property type="entry name" value="Peptidase_M1_pepN_C"/>
</dbReference>
<dbReference type="GO" id="GO:0006508">
    <property type="term" value="P:proteolysis"/>
    <property type="evidence" value="ECO:0007669"/>
    <property type="project" value="UniProtKB-UniRule"/>
</dbReference>
<evidence type="ECO:0000256" key="3">
    <source>
        <dbReference type="ARBA" id="ARBA00010136"/>
    </source>
</evidence>
<evidence type="ECO:0000256" key="6">
    <source>
        <dbReference type="ARBA" id="ARBA00022438"/>
    </source>
</evidence>
<evidence type="ECO:0000256" key="4">
    <source>
        <dbReference type="ARBA" id="ARBA00012564"/>
    </source>
</evidence>
<dbReference type="Proteomes" id="UP000654401">
    <property type="component" value="Unassembled WGS sequence"/>
</dbReference>
<evidence type="ECO:0000256" key="1">
    <source>
        <dbReference type="ARBA" id="ARBA00000098"/>
    </source>
</evidence>
<feature type="domain" description="Aminopeptidase N-like N-terminal" evidence="16">
    <location>
        <begin position="95"/>
        <end position="191"/>
    </location>
</feature>
<dbReference type="InterPro" id="IPR035414">
    <property type="entry name" value="Peptidase_M1_pepN_Ig-like"/>
</dbReference>
<dbReference type="GO" id="GO:0008237">
    <property type="term" value="F:metallopeptidase activity"/>
    <property type="evidence" value="ECO:0007669"/>
    <property type="project" value="UniProtKB-UniRule"/>
</dbReference>
<dbReference type="Pfam" id="PF11940">
    <property type="entry name" value="DUF3458"/>
    <property type="match status" value="1"/>
</dbReference>
<feature type="domain" description="Peptidase M1 membrane alanine aminopeptidase" evidence="13">
    <location>
        <begin position="234"/>
        <end position="444"/>
    </location>
</feature>
<dbReference type="SUPFAM" id="SSF55486">
    <property type="entry name" value="Metalloproteases ('zincins'), catalytic domain"/>
    <property type="match status" value="1"/>
</dbReference>
<dbReference type="Pfam" id="PF17432">
    <property type="entry name" value="DUF3458_C"/>
    <property type="match status" value="1"/>
</dbReference>